<comment type="caution">
    <text evidence="1">The sequence shown here is derived from an EMBL/GenBank/DDBJ whole genome shotgun (WGS) entry which is preliminary data.</text>
</comment>
<dbReference type="EMBL" id="NSIT01000171">
    <property type="protein sequence ID" value="PJE78489.1"/>
    <property type="molecule type" value="Genomic_DNA"/>
</dbReference>
<gene>
    <name evidence="1" type="ORF">CI610_02572</name>
</gene>
<name>A0A2H9T5L2_9ZZZZ</name>
<protein>
    <submittedName>
        <fullName evidence="1">Uncharacterized protein</fullName>
    </submittedName>
</protein>
<reference evidence="1" key="1">
    <citation type="journal article" date="2017" name="Appl. Environ. Microbiol.">
        <title>Molecular characterization of an Endozoicomonas-like organism causing infection in king scallop Pecten maximus L.</title>
        <authorList>
            <person name="Cano I."/>
            <person name="van Aerle R."/>
            <person name="Ross S."/>
            <person name="Verner-Jeffreys D.W."/>
            <person name="Paley R.K."/>
            <person name="Rimmer G."/>
            <person name="Ryder D."/>
            <person name="Hooper P."/>
            <person name="Stone D."/>
            <person name="Feist S.W."/>
        </authorList>
    </citation>
    <scope>NUCLEOTIDE SEQUENCE</scope>
</reference>
<organism evidence="1">
    <name type="scientific">invertebrate metagenome</name>
    <dbReference type="NCBI Taxonomy" id="1711999"/>
    <lineage>
        <taxon>unclassified sequences</taxon>
        <taxon>metagenomes</taxon>
        <taxon>organismal metagenomes</taxon>
    </lineage>
</organism>
<sequence length="148" mass="16954">MIRAASLSSRSGRFQHRTTRLSCVKHLRSENIWDRSSYHENNQSTWSCTAQGATLCAYRCDRCFADPQTGVAPGVTQGRNVRSRYRCSMCPAIHINSRTWLRSSSTHEPSDPPLRVISSRFCFLRLTTEPWPEVLCLQFWLLLGTCID</sequence>
<dbReference type="AntiFam" id="ANF00034">
    <property type="entry name" value="Antisense to 5.8S rRNA"/>
</dbReference>
<evidence type="ECO:0000313" key="1">
    <source>
        <dbReference type="EMBL" id="PJE78489.1"/>
    </source>
</evidence>
<dbReference type="AlphaFoldDB" id="A0A2H9T5L2"/>
<proteinExistence type="predicted"/>
<accession>A0A2H9T5L2</accession>